<keyword evidence="2" id="KW-1185">Reference proteome</keyword>
<gene>
    <name evidence="1" type="ORF">SAMN05445060_0615</name>
</gene>
<dbReference type="AlphaFoldDB" id="A0A1N7DGJ0"/>
<dbReference type="Proteomes" id="UP000186218">
    <property type="component" value="Unassembled WGS sequence"/>
</dbReference>
<organism evidence="1 2">
    <name type="scientific">Williamsia sterculiae</name>
    <dbReference type="NCBI Taxonomy" id="1344003"/>
    <lineage>
        <taxon>Bacteria</taxon>
        <taxon>Bacillati</taxon>
        <taxon>Actinomycetota</taxon>
        <taxon>Actinomycetes</taxon>
        <taxon>Mycobacteriales</taxon>
        <taxon>Nocardiaceae</taxon>
        <taxon>Williamsia</taxon>
    </lineage>
</organism>
<dbReference type="RefSeq" id="WP_076477276.1">
    <property type="nucleotide sequence ID" value="NZ_FTNT01000002.1"/>
</dbReference>
<protein>
    <submittedName>
        <fullName evidence="1">Uncharacterized protein</fullName>
    </submittedName>
</protein>
<evidence type="ECO:0000313" key="2">
    <source>
        <dbReference type="Proteomes" id="UP000186218"/>
    </source>
</evidence>
<reference evidence="1 2" key="1">
    <citation type="submission" date="2017-01" db="EMBL/GenBank/DDBJ databases">
        <authorList>
            <person name="Mah S.A."/>
            <person name="Swanson W.J."/>
            <person name="Moy G.W."/>
            <person name="Vacquier V.D."/>
        </authorList>
    </citation>
    <scope>NUCLEOTIDE SEQUENCE [LARGE SCALE GENOMIC DNA]</scope>
    <source>
        <strain evidence="1 2">CPCC 203464</strain>
    </source>
</reference>
<proteinExistence type="predicted"/>
<sequence>MAGHTADSARTEPKNWDGLSAWLVEGFSTLPTAAILDLFVDLAPSGQSPAAQVQIFENGALLLRQSSACLTHLLFASYAADHVTHDVWQHDTRFPDCTDGYLISTDAQLVADACVAWFRDRHGVDVADEVQFDYRLPDDLPFMAPTN</sequence>
<accession>A0A1N7DGJ0</accession>
<dbReference type="OrthoDB" id="4373605at2"/>
<evidence type="ECO:0000313" key="1">
    <source>
        <dbReference type="EMBL" id="SIR74900.1"/>
    </source>
</evidence>
<name>A0A1N7DGJ0_9NOCA</name>
<dbReference type="EMBL" id="FTNT01000002">
    <property type="protein sequence ID" value="SIR74900.1"/>
    <property type="molecule type" value="Genomic_DNA"/>
</dbReference>
<dbReference type="STRING" id="1344003.SAMN05445060_0615"/>